<sequence>MNVIVYKSFLLGFLLFSFPMSSVSFGVEGKENITLQAQNQDIETLFEQSLQYHQQQNYQQAIEILQQVLRLAPTGRR</sequence>
<organism evidence="2 3">
    <name type="scientific">Crocosphaera watsonii WH 0402</name>
    <dbReference type="NCBI Taxonomy" id="1284629"/>
    <lineage>
        <taxon>Bacteria</taxon>
        <taxon>Bacillati</taxon>
        <taxon>Cyanobacteriota</taxon>
        <taxon>Cyanophyceae</taxon>
        <taxon>Oscillatoriophycideae</taxon>
        <taxon>Chroococcales</taxon>
        <taxon>Aphanothecaceae</taxon>
        <taxon>Crocosphaera</taxon>
    </lineage>
</organism>
<feature type="repeat" description="TPR" evidence="1">
    <location>
        <begin position="42"/>
        <end position="75"/>
    </location>
</feature>
<dbReference type="Gene3D" id="1.25.40.10">
    <property type="entry name" value="Tetratricopeptide repeat domain"/>
    <property type="match status" value="1"/>
</dbReference>
<dbReference type="EMBL" id="CAQN01001018">
    <property type="protein sequence ID" value="CCQ69677.1"/>
    <property type="molecule type" value="Genomic_DNA"/>
</dbReference>
<accession>T2JYH0</accession>
<evidence type="ECO:0000313" key="2">
    <source>
        <dbReference type="EMBL" id="CCQ69677.1"/>
    </source>
</evidence>
<comment type="caution">
    <text evidence="2">The sequence shown here is derived from an EMBL/GenBank/DDBJ whole genome shotgun (WGS) entry which is preliminary data.</text>
</comment>
<dbReference type="InterPro" id="IPR011990">
    <property type="entry name" value="TPR-like_helical_dom_sf"/>
</dbReference>
<dbReference type="AlphaFoldDB" id="T2JYH0"/>
<reference evidence="2 3" key="2">
    <citation type="submission" date="2013-09" db="EMBL/GenBank/DDBJ databases">
        <title>Whole genome comparison of six Crocosphaera watsonii strains with differing phenotypes.</title>
        <authorList>
            <person name="Bench S.R."/>
            <person name="Heller P."/>
            <person name="Frank I."/>
            <person name="Arciniega M."/>
            <person name="Shilova I.N."/>
            <person name="Zehr J.P."/>
        </authorList>
    </citation>
    <scope>NUCLEOTIDE SEQUENCE [LARGE SCALE GENOMIC DNA]</scope>
    <source>
        <strain evidence="2 3">WH 0402</strain>
    </source>
</reference>
<dbReference type="Proteomes" id="UP000018130">
    <property type="component" value="Unassembled WGS sequence"/>
</dbReference>
<keyword evidence="1" id="KW-0802">TPR repeat</keyword>
<dbReference type="InterPro" id="IPR019734">
    <property type="entry name" value="TPR_rpt"/>
</dbReference>
<dbReference type="PROSITE" id="PS50005">
    <property type="entry name" value="TPR"/>
    <property type="match status" value="1"/>
</dbReference>
<gene>
    <name evidence="2" type="ORF">CWATWH0402_3450</name>
</gene>
<evidence type="ECO:0000313" key="3">
    <source>
        <dbReference type="Proteomes" id="UP000018130"/>
    </source>
</evidence>
<dbReference type="SUPFAM" id="SSF48452">
    <property type="entry name" value="TPR-like"/>
    <property type="match status" value="1"/>
</dbReference>
<protein>
    <submittedName>
        <fullName evidence="2">Uncharacterized protein</fullName>
    </submittedName>
</protein>
<reference evidence="2 3" key="1">
    <citation type="submission" date="2013-01" db="EMBL/GenBank/DDBJ databases">
        <authorList>
            <person name="Bench S."/>
        </authorList>
    </citation>
    <scope>NUCLEOTIDE SEQUENCE [LARGE SCALE GENOMIC DNA]</scope>
    <source>
        <strain evidence="2 3">WH 0402</strain>
    </source>
</reference>
<dbReference type="RefSeq" id="WP_048327090.1">
    <property type="nucleotide sequence ID" value="NZ_CAQN01001018.1"/>
</dbReference>
<name>T2JYH0_CROWT</name>
<evidence type="ECO:0000256" key="1">
    <source>
        <dbReference type="PROSITE-ProRule" id="PRU00339"/>
    </source>
</evidence>
<proteinExistence type="predicted"/>